<proteinExistence type="predicted"/>
<protein>
    <submittedName>
        <fullName evidence="1">Uncharacterized protein</fullName>
    </submittedName>
</protein>
<reference evidence="1" key="1">
    <citation type="submission" date="2022-11" db="EMBL/GenBank/DDBJ databases">
        <title>Genome Sequence of Nemania bipapillata.</title>
        <authorList>
            <person name="Buettner E."/>
        </authorList>
    </citation>
    <scope>NUCLEOTIDE SEQUENCE</scope>
    <source>
        <strain evidence="1">CP14</strain>
    </source>
</reference>
<keyword evidence="2" id="KW-1185">Reference proteome</keyword>
<accession>A0ACC2ILF5</accession>
<dbReference type="EMBL" id="JAPESX010001237">
    <property type="protein sequence ID" value="KAJ8116031.1"/>
    <property type="molecule type" value="Genomic_DNA"/>
</dbReference>
<gene>
    <name evidence="1" type="ORF">ONZ43_g4529</name>
</gene>
<name>A0ACC2ILF5_9PEZI</name>
<evidence type="ECO:0000313" key="2">
    <source>
        <dbReference type="Proteomes" id="UP001153334"/>
    </source>
</evidence>
<dbReference type="Proteomes" id="UP001153334">
    <property type="component" value="Unassembled WGS sequence"/>
</dbReference>
<comment type="caution">
    <text evidence="1">The sequence shown here is derived from an EMBL/GenBank/DDBJ whole genome shotgun (WGS) entry which is preliminary data.</text>
</comment>
<sequence length="163" mass="18498">MSQTEDADRNEGYLTTMYLQPNAADDFDYHGLPTMLSTRDETIAAISCLPTSAHIHYTVMVPRDHSQCSTATVRLDANKKQIDAAKEEVADYEQILERLNNEADKDPKNASIRDRYLARHGVRIYLLKYMIHFGESIACAPENQVQQRAQPQRSTDVPPPYTP</sequence>
<evidence type="ECO:0000313" key="1">
    <source>
        <dbReference type="EMBL" id="KAJ8116031.1"/>
    </source>
</evidence>
<organism evidence="1 2">
    <name type="scientific">Nemania bipapillata</name>
    <dbReference type="NCBI Taxonomy" id="110536"/>
    <lineage>
        <taxon>Eukaryota</taxon>
        <taxon>Fungi</taxon>
        <taxon>Dikarya</taxon>
        <taxon>Ascomycota</taxon>
        <taxon>Pezizomycotina</taxon>
        <taxon>Sordariomycetes</taxon>
        <taxon>Xylariomycetidae</taxon>
        <taxon>Xylariales</taxon>
        <taxon>Xylariaceae</taxon>
        <taxon>Nemania</taxon>
    </lineage>
</organism>